<sequence length="199" mass="22242">MRNASEPRPTGDAQSRFMQPFWCQPDRDKGSSFGHVIALSRWTVFLPLRSRCGAWLRLIKINHQGPCSFCPEASMERGHIMQRSPWIATNVGDEARSRGGSVLALCSYSGRRLAITAARMMALPLISRRRTNHARTNIGRQHKDEKQRGKKQKAKAAAYRAVLGPKPKEAAPANTCTTCLPRSTYADGLRHAFLGYGHR</sequence>
<protein>
    <submittedName>
        <fullName evidence="1">Uncharacterized protein</fullName>
    </submittedName>
</protein>
<organism evidence="1 2">
    <name type="scientific">Trichoderma longibrachiatum ATCC 18648</name>
    <dbReference type="NCBI Taxonomy" id="983965"/>
    <lineage>
        <taxon>Eukaryota</taxon>
        <taxon>Fungi</taxon>
        <taxon>Dikarya</taxon>
        <taxon>Ascomycota</taxon>
        <taxon>Pezizomycotina</taxon>
        <taxon>Sordariomycetes</taxon>
        <taxon>Hypocreomycetidae</taxon>
        <taxon>Hypocreales</taxon>
        <taxon>Hypocreaceae</taxon>
        <taxon>Trichoderma</taxon>
    </lineage>
</organism>
<dbReference type="AlphaFoldDB" id="A0A2T4BW70"/>
<evidence type="ECO:0000313" key="2">
    <source>
        <dbReference type="Proteomes" id="UP000240760"/>
    </source>
</evidence>
<keyword evidence="2" id="KW-1185">Reference proteome</keyword>
<gene>
    <name evidence="1" type="ORF">M440DRAFT_1065040</name>
</gene>
<dbReference type="Proteomes" id="UP000240760">
    <property type="component" value="Unassembled WGS sequence"/>
</dbReference>
<dbReference type="EMBL" id="KZ679138">
    <property type="protein sequence ID" value="PTB73547.1"/>
    <property type="molecule type" value="Genomic_DNA"/>
</dbReference>
<evidence type="ECO:0000313" key="1">
    <source>
        <dbReference type="EMBL" id="PTB73547.1"/>
    </source>
</evidence>
<accession>A0A2T4BW70</accession>
<reference evidence="1 2" key="1">
    <citation type="submission" date="2016-07" db="EMBL/GenBank/DDBJ databases">
        <title>Multiple horizontal gene transfer events from other fungi enriched the ability of initially mycotrophic Trichoderma (Ascomycota) to feed on dead plant biomass.</title>
        <authorList>
            <consortium name="DOE Joint Genome Institute"/>
            <person name="Aerts A."/>
            <person name="Atanasova L."/>
            <person name="Chenthamara K."/>
            <person name="Zhang J."/>
            <person name="Grujic M."/>
            <person name="Henrissat B."/>
            <person name="Kuo A."/>
            <person name="Salamov A."/>
            <person name="Lipzen A."/>
            <person name="Labutti K."/>
            <person name="Barry K."/>
            <person name="Miao Y."/>
            <person name="Rahimi M.J."/>
            <person name="Shen Q."/>
            <person name="Grigoriev I.V."/>
            <person name="Kubicek C.P."/>
            <person name="Druzhinina I.S."/>
        </authorList>
    </citation>
    <scope>NUCLEOTIDE SEQUENCE [LARGE SCALE GENOMIC DNA]</scope>
    <source>
        <strain evidence="1 2">ATCC 18648</strain>
    </source>
</reference>
<proteinExistence type="predicted"/>
<name>A0A2T4BW70_TRILO</name>